<proteinExistence type="predicted"/>
<dbReference type="EMBL" id="JACJPY010000027">
    <property type="protein sequence ID" value="MBD2150482.1"/>
    <property type="molecule type" value="Genomic_DNA"/>
</dbReference>
<accession>A0A926USV2</accession>
<organism evidence="1 2">
    <name type="scientific">Pseudanabaena cinerea FACHB-1277</name>
    <dbReference type="NCBI Taxonomy" id="2949581"/>
    <lineage>
        <taxon>Bacteria</taxon>
        <taxon>Bacillati</taxon>
        <taxon>Cyanobacteriota</taxon>
        <taxon>Cyanophyceae</taxon>
        <taxon>Pseudanabaenales</taxon>
        <taxon>Pseudanabaenaceae</taxon>
        <taxon>Pseudanabaena</taxon>
        <taxon>Pseudanabaena cinerea</taxon>
    </lineage>
</organism>
<sequence>MFINEETLTKLTLMKFISILSLLVLNFSVFGTIPVQALPGETPETVMRKFNSNSFFKGLKLYQGYYPVGQKSECCVRGNGIFSLRNGKFLETYYTMLGENKIYLKGPGIYKDYNFSYSFNVNLDRDIVYSERLYLDLNSRDPKHENKKHDYRKDLQITNVMNEVWGDYLVSDFKNSRFTDAIIISRLATRQIYQGKEFAYEIIYQGIRDNSFTKHPIIGISVIIPEYIETVRGLSEFEERL</sequence>
<comment type="caution">
    <text evidence="1">The sequence shown here is derived from an EMBL/GenBank/DDBJ whole genome shotgun (WGS) entry which is preliminary data.</text>
</comment>
<keyword evidence="2" id="KW-1185">Reference proteome</keyword>
<evidence type="ECO:0000313" key="1">
    <source>
        <dbReference type="EMBL" id="MBD2150482.1"/>
    </source>
</evidence>
<name>A0A926USV2_9CYAN</name>
<dbReference type="RefSeq" id="WP_190350848.1">
    <property type="nucleotide sequence ID" value="NZ_JACJPY010000027.1"/>
</dbReference>
<reference evidence="1" key="2">
    <citation type="submission" date="2020-08" db="EMBL/GenBank/DDBJ databases">
        <authorList>
            <person name="Chen M."/>
            <person name="Teng W."/>
            <person name="Zhao L."/>
            <person name="Hu C."/>
            <person name="Zhou Y."/>
            <person name="Han B."/>
            <person name="Song L."/>
            <person name="Shu W."/>
        </authorList>
    </citation>
    <scope>NUCLEOTIDE SEQUENCE</scope>
    <source>
        <strain evidence="1">FACHB-1277</strain>
    </source>
</reference>
<dbReference type="AlphaFoldDB" id="A0A926USV2"/>
<reference evidence="1" key="1">
    <citation type="journal article" date="2015" name="ISME J.">
        <title>Draft Genome Sequence of Streptomyces incarnatus NRRL8089, which Produces the Nucleoside Antibiotic Sinefungin.</title>
        <authorList>
            <person name="Oshima K."/>
            <person name="Hattori M."/>
            <person name="Shimizu H."/>
            <person name="Fukuda K."/>
            <person name="Nemoto M."/>
            <person name="Inagaki K."/>
            <person name="Tamura T."/>
        </authorList>
    </citation>
    <scope>NUCLEOTIDE SEQUENCE</scope>
    <source>
        <strain evidence="1">FACHB-1277</strain>
    </source>
</reference>
<evidence type="ECO:0000313" key="2">
    <source>
        <dbReference type="Proteomes" id="UP000631421"/>
    </source>
</evidence>
<gene>
    <name evidence="1" type="ORF">H6F44_10170</name>
</gene>
<protein>
    <submittedName>
        <fullName evidence="1">Uncharacterized protein</fullName>
    </submittedName>
</protein>
<dbReference type="Proteomes" id="UP000631421">
    <property type="component" value="Unassembled WGS sequence"/>
</dbReference>